<dbReference type="GO" id="GO:0046872">
    <property type="term" value="F:metal ion binding"/>
    <property type="evidence" value="ECO:0007669"/>
    <property type="project" value="UniProtKB-KW"/>
</dbReference>
<dbReference type="EMBL" id="QDKM01000010">
    <property type="protein sequence ID" value="PVH27715.1"/>
    <property type="molecule type" value="Genomic_DNA"/>
</dbReference>
<dbReference type="InterPro" id="IPR004881">
    <property type="entry name" value="Ribosome_biogen_GTPase_RsgA"/>
</dbReference>
<accession>A0A2T8HQM5</accession>
<dbReference type="NCBIfam" id="TIGR00157">
    <property type="entry name" value="ribosome small subunit-dependent GTPase A"/>
    <property type="match status" value="1"/>
</dbReference>
<keyword evidence="1 10" id="KW-0963">Cytoplasm</keyword>
<feature type="binding site" evidence="10">
    <location>
        <position position="297"/>
    </location>
    <ligand>
        <name>Zn(2+)</name>
        <dbReference type="ChEBI" id="CHEBI:29105"/>
    </ligand>
</feature>
<keyword evidence="3 10" id="KW-0479">Metal-binding</keyword>
<dbReference type="SUPFAM" id="SSF52540">
    <property type="entry name" value="P-loop containing nucleoside triphosphate hydrolases"/>
    <property type="match status" value="1"/>
</dbReference>
<dbReference type="Proteomes" id="UP000245911">
    <property type="component" value="Unassembled WGS sequence"/>
</dbReference>
<feature type="domain" description="CP-type G" evidence="12">
    <location>
        <begin position="110"/>
        <end position="267"/>
    </location>
</feature>
<keyword evidence="6 10" id="KW-0378">Hydrolase</keyword>
<keyword evidence="5 10" id="KW-0547">Nucleotide-binding</keyword>
<feature type="binding site" evidence="10">
    <location>
        <position position="303"/>
    </location>
    <ligand>
        <name>Zn(2+)</name>
        <dbReference type="ChEBI" id="CHEBI:29105"/>
    </ligand>
</feature>
<evidence type="ECO:0000256" key="7">
    <source>
        <dbReference type="ARBA" id="ARBA00022833"/>
    </source>
</evidence>
<keyword evidence="9 10" id="KW-0342">GTP-binding</keyword>
<evidence type="ECO:0000256" key="4">
    <source>
        <dbReference type="ARBA" id="ARBA00022730"/>
    </source>
</evidence>
<evidence type="ECO:0000256" key="1">
    <source>
        <dbReference type="ARBA" id="ARBA00022490"/>
    </source>
</evidence>
<dbReference type="PANTHER" id="PTHR32120">
    <property type="entry name" value="SMALL RIBOSOMAL SUBUNIT BIOGENESIS GTPASE RSGA"/>
    <property type="match status" value="1"/>
</dbReference>
<dbReference type="InterPro" id="IPR010914">
    <property type="entry name" value="RsgA_GTPase_dom"/>
</dbReference>
<keyword evidence="8 10" id="KW-0694">RNA-binding</keyword>
<comment type="subunit">
    <text evidence="10">Monomer. Associates with 30S ribosomal subunit, binds 16S rRNA.</text>
</comment>
<comment type="caution">
    <text evidence="13">The sequence shown here is derived from an EMBL/GenBank/DDBJ whole genome shotgun (WGS) entry which is preliminary data.</text>
</comment>
<feature type="binding site" evidence="10">
    <location>
        <begin position="157"/>
        <end position="160"/>
    </location>
    <ligand>
        <name>GTP</name>
        <dbReference type="ChEBI" id="CHEBI:37565"/>
    </ligand>
</feature>
<comment type="cofactor">
    <cofactor evidence="10">
        <name>Zn(2+)</name>
        <dbReference type="ChEBI" id="CHEBI:29105"/>
    </cofactor>
    <text evidence="10">Binds 1 zinc ion per subunit.</text>
</comment>
<dbReference type="PROSITE" id="PS51721">
    <property type="entry name" value="G_CP"/>
    <property type="match status" value="1"/>
</dbReference>
<organism evidence="13 14">
    <name type="scientific">Pararhodobacter oceanensis</name>
    <dbReference type="NCBI Taxonomy" id="2172121"/>
    <lineage>
        <taxon>Bacteria</taxon>
        <taxon>Pseudomonadati</taxon>
        <taxon>Pseudomonadota</taxon>
        <taxon>Alphaproteobacteria</taxon>
        <taxon>Rhodobacterales</taxon>
        <taxon>Paracoccaceae</taxon>
        <taxon>Pararhodobacter</taxon>
    </lineage>
</organism>
<dbReference type="AlphaFoldDB" id="A0A2T8HQM5"/>
<keyword evidence="4 10" id="KW-0699">rRNA-binding</keyword>
<comment type="similarity">
    <text evidence="10">Belongs to the TRAFAC class YlqF/YawG GTPase family. RsgA subfamily.</text>
</comment>
<dbReference type="Pfam" id="PF03193">
    <property type="entry name" value="RsgA_GTPase"/>
    <property type="match status" value="1"/>
</dbReference>
<gene>
    <name evidence="10 13" type="primary">rsgA</name>
    <name evidence="13" type="ORF">DDE20_16170</name>
</gene>
<sequence>MSADTKRSDPQAAAVTLRGLGWKSHFQQQLNEDEALTGLRPARVTSVRRSGLHVLGPDVDTALPPFVDPEGGDGANATIGDWLLLDSELPTARHMLERFSLFKRRSPGTGRAVQLIAANVDTVFIVTSCNQDFNVARLERYLTLARQAEVTPVFVLTKPDLADDPEAYVEQAQALDRSIVVECVNAKTEAGANRLLPWCGAGQTVVFVGSSGVGKSTLVKTLTGEESIVTQGIREDDAKGRHTTSARELYQLASGAWLVDTPGMRELSLADVKDGLEIVFADLSDLSEHCRFNDCAHEAEPGCAVKAAIARGEIDAQRVERWKKLVQEEAHNAMSLVEKRAKDKALGKMIKTTLKGKRR</sequence>
<evidence type="ECO:0000256" key="3">
    <source>
        <dbReference type="ARBA" id="ARBA00022723"/>
    </source>
</evidence>
<feature type="binding site" evidence="10">
    <location>
        <begin position="209"/>
        <end position="217"/>
    </location>
    <ligand>
        <name>GTP</name>
        <dbReference type="ChEBI" id="CHEBI:37565"/>
    </ligand>
</feature>
<reference evidence="13 14" key="1">
    <citation type="submission" date="2018-04" db="EMBL/GenBank/DDBJ databases">
        <title>Pararhodobacter oceanense sp. nov., isolated from marine intertidal sediment.</title>
        <authorList>
            <person name="Wang X.-L."/>
            <person name="Du Z.-J."/>
        </authorList>
    </citation>
    <scope>NUCLEOTIDE SEQUENCE [LARGE SCALE GENOMIC DNA]</scope>
    <source>
        <strain evidence="13 14">AM505</strain>
    </source>
</reference>
<dbReference type="GO" id="GO:0005525">
    <property type="term" value="F:GTP binding"/>
    <property type="evidence" value="ECO:0007669"/>
    <property type="project" value="UniProtKB-UniRule"/>
</dbReference>
<proteinExistence type="inferred from homology"/>
<dbReference type="RefSeq" id="WP_116559635.1">
    <property type="nucleotide sequence ID" value="NZ_QDKM01000010.1"/>
</dbReference>
<evidence type="ECO:0000256" key="2">
    <source>
        <dbReference type="ARBA" id="ARBA00022517"/>
    </source>
</evidence>
<dbReference type="OrthoDB" id="9809485at2"/>
<feature type="binding site" evidence="10">
    <location>
        <position position="290"/>
    </location>
    <ligand>
        <name>Zn(2+)</name>
        <dbReference type="ChEBI" id="CHEBI:29105"/>
    </ligand>
</feature>
<evidence type="ECO:0000256" key="5">
    <source>
        <dbReference type="ARBA" id="ARBA00022741"/>
    </source>
</evidence>
<dbReference type="GO" id="GO:0003924">
    <property type="term" value="F:GTPase activity"/>
    <property type="evidence" value="ECO:0007669"/>
    <property type="project" value="UniProtKB-UniRule"/>
</dbReference>
<evidence type="ECO:0000256" key="9">
    <source>
        <dbReference type="ARBA" id="ARBA00023134"/>
    </source>
</evidence>
<feature type="binding site" evidence="10">
    <location>
        <position position="295"/>
    </location>
    <ligand>
        <name>Zn(2+)</name>
        <dbReference type="ChEBI" id="CHEBI:29105"/>
    </ligand>
</feature>
<keyword evidence="7 10" id="KW-0862">Zinc</keyword>
<dbReference type="PROSITE" id="PS50936">
    <property type="entry name" value="ENGC_GTPASE"/>
    <property type="match status" value="1"/>
</dbReference>
<evidence type="ECO:0000256" key="8">
    <source>
        <dbReference type="ARBA" id="ARBA00022884"/>
    </source>
</evidence>
<feature type="domain" description="EngC GTPase" evidence="11">
    <location>
        <begin position="118"/>
        <end position="265"/>
    </location>
</feature>
<dbReference type="GO" id="GO:0042274">
    <property type="term" value="P:ribosomal small subunit biogenesis"/>
    <property type="evidence" value="ECO:0007669"/>
    <property type="project" value="UniProtKB-UniRule"/>
</dbReference>
<evidence type="ECO:0000256" key="10">
    <source>
        <dbReference type="HAMAP-Rule" id="MF_01820"/>
    </source>
</evidence>
<dbReference type="GO" id="GO:0019843">
    <property type="term" value="F:rRNA binding"/>
    <property type="evidence" value="ECO:0007669"/>
    <property type="project" value="UniProtKB-KW"/>
</dbReference>
<dbReference type="InterPro" id="IPR027417">
    <property type="entry name" value="P-loop_NTPase"/>
</dbReference>
<dbReference type="PANTHER" id="PTHR32120:SF10">
    <property type="entry name" value="SMALL RIBOSOMAL SUBUNIT BIOGENESIS GTPASE RSGA"/>
    <property type="match status" value="1"/>
</dbReference>
<evidence type="ECO:0000259" key="11">
    <source>
        <dbReference type="PROSITE" id="PS50936"/>
    </source>
</evidence>
<name>A0A2T8HQM5_9RHOB</name>
<evidence type="ECO:0000313" key="13">
    <source>
        <dbReference type="EMBL" id="PVH27715.1"/>
    </source>
</evidence>
<protein>
    <recommendedName>
        <fullName evidence="10">Small ribosomal subunit biogenesis GTPase RsgA</fullName>
        <ecNumber evidence="10">3.6.1.-</ecNumber>
    </recommendedName>
</protein>
<dbReference type="InterPro" id="IPR030378">
    <property type="entry name" value="G_CP_dom"/>
</dbReference>
<dbReference type="EC" id="3.6.1.-" evidence="10"/>
<comment type="function">
    <text evidence="10">One of several proteins that assist in the late maturation steps of the functional core of the 30S ribosomal subunit. Helps release RbfA from mature subunits. May play a role in the assembly of ribosomal proteins into the subunit. Circularly permuted GTPase that catalyzes slow GTP hydrolysis, GTPase activity is stimulated by the 30S ribosomal subunit.</text>
</comment>
<dbReference type="Gene3D" id="1.10.40.50">
    <property type="entry name" value="Probable gtpase engc, domain 3"/>
    <property type="match status" value="1"/>
</dbReference>
<dbReference type="CDD" id="cd01854">
    <property type="entry name" value="YjeQ_EngC"/>
    <property type="match status" value="1"/>
</dbReference>
<keyword evidence="14" id="KW-1185">Reference proteome</keyword>
<comment type="subcellular location">
    <subcellularLocation>
        <location evidence="10">Cytoplasm</location>
    </subcellularLocation>
</comment>
<evidence type="ECO:0000259" key="12">
    <source>
        <dbReference type="PROSITE" id="PS51721"/>
    </source>
</evidence>
<dbReference type="GO" id="GO:0005737">
    <property type="term" value="C:cytoplasm"/>
    <property type="evidence" value="ECO:0007669"/>
    <property type="project" value="UniProtKB-SubCell"/>
</dbReference>
<evidence type="ECO:0000256" key="6">
    <source>
        <dbReference type="ARBA" id="ARBA00022801"/>
    </source>
</evidence>
<dbReference type="HAMAP" id="MF_01820">
    <property type="entry name" value="GTPase_RsgA"/>
    <property type="match status" value="1"/>
</dbReference>
<dbReference type="Gene3D" id="3.40.50.300">
    <property type="entry name" value="P-loop containing nucleotide triphosphate hydrolases"/>
    <property type="match status" value="1"/>
</dbReference>
<keyword evidence="2 10" id="KW-0690">Ribosome biogenesis</keyword>
<evidence type="ECO:0000313" key="14">
    <source>
        <dbReference type="Proteomes" id="UP000245911"/>
    </source>
</evidence>